<dbReference type="HOGENOM" id="CLU_079858_0_0_9"/>
<dbReference type="Proteomes" id="UP000003379">
    <property type="component" value="Unassembled WGS sequence"/>
</dbReference>
<name>G9XEG8_9FIRM</name>
<protein>
    <recommendedName>
        <fullName evidence="3">DNA primase/polymerase bifunctional N-terminal domain-containing protein</fullName>
    </recommendedName>
</protein>
<evidence type="ECO:0000313" key="1">
    <source>
        <dbReference type="EMBL" id="EHL18651.1"/>
    </source>
</evidence>
<evidence type="ECO:0008006" key="3">
    <source>
        <dbReference type="Google" id="ProtNLM"/>
    </source>
</evidence>
<dbReference type="EMBL" id="AFZG01000042">
    <property type="protein sequence ID" value="EHL18651.1"/>
    <property type="molecule type" value="Genomic_DNA"/>
</dbReference>
<dbReference type="AlphaFoldDB" id="G9XEG8"/>
<reference evidence="1 2" key="1">
    <citation type="submission" date="2011-08" db="EMBL/GenBank/DDBJ databases">
        <title>The Genome Sequence of Eubacteriaceae bacterium CM5.</title>
        <authorList>
            <consortium name="The Broad Institute Genome Sequencing Platform"/>
            <person name="Earl A."/>
            <person name="Ward D."/>
            <person name="Feldgarden M."/>
            <person name="Gevers D."/>
            <person name="Sizova M."/>
            <person name="Hazen A."/>
            <person name="Epstein S."/>
            <person name="Young S.K."/>
            <person name="Zeng Q."/>
            <person name="Gargeya S."/>
            <person name="Fitzgerald M."/>
            <person name="Haas B."/>
            <person name="Abouelleil A."/>
            <person name="Alvarado L."/>
            <person name="Arachchi H.M."/>
            <person name="Berlin A."/>
            <person name="Brown A."/>
            <person name="Chapman S.B."/>
            <person name="Chen Z."/>
            <person name="Dunbar C."/>
            <person name="Freedman E."/>
            <person name="Gearin G."/>
            <person name="Gellesch M."/>
            <person name="Goldberg J."/>
            <person name="Griggs A."/>
            <person name="Gujja S."/>
            <person name="Heiman D."/>
            <person name="Howarth C."/>
            <person name="Larson L."/>
            <person name="Lui A."/>
            <person name="MacDonald P.J.P."/>
            <person name="Montmayeur A."/>
            <person name="Murphy C."/>
            <person name="Neiman D."/>
            <person name="Pearson M."/>
            <person name="Priest M."/>
            <person name="Roberts A."/>
            <person name="Saif S."/>
            <person name="Shea T."/>
            <person name="Shenoy N."/>
            <person name="Sisk P."/>
            <person name="Stolte C."/>
            <person name="Sykes S."/>
            <person name="Wortman J."/>
            <person name="Nusbaum C."/>
            <person name="Birren B."/>
        </authorList>
    </citation>
    <scope>NUCLEOTIDE SEQUENCE [LARGE SCALE GENOMIC DNA]</scope>
    <source>
        <strain evidence="1 2">CM5</strain>
    </source>
</reference>
<evidence type="ECO:0000313" key="2">
    <source>
        <dbReference type="Proteomes" id="UP000003379"/>
    </source>
</evidence>
<sequence>MKSNYKYSVPGEMKKYKQWIYFKKILISDKHGEKKIIKLPVSPVTLESKGWNNEDRWTNFDTALEGLERSDCHGLAFVLSENDPFVCIDLDDIHEFKRDDIIDDFSLTYIEKSLSGKGYHIFVKGTIKKDFNNQDAKVEMYSKNKCISITGDCSYLSISSVLEAQEKLDKYYEIYGPKEKEANNDYARYSYISSVPDMNTVIDVMCRFNSKAKALYEGSDLSGDASKDDFRLLLYLNSFTNGNRQMIKDIFFAIGT</sequence>
<organism evidence="1 2">
    <name type="scientific">Peptoanaerobacter stomatis</name>
    <dbReference type="NCBI Taxonomy" id="796937"/>
    <lineage>
        <taxon>Bacteria</taxon>
        <taxon>Bacillati</taxon>
        <taxon>Bacillota</taxon>
        <taxon>Clostridia</taxon>
        <taxon>Peptostreptococcales</taxon>
        <taxon>Filifactoraceae</taxon>
        <taxon>Peptoanaerobacter</taxon>
    </lineage>
</organism>
<accession>G9XEG8</accession>
<gene>
    <name evidence="1" type="ORF">HMPREF9628_02038</name>
</gene>
<dbReference type="RefSeq" id="WP_009529869.1">
    <property type="nucleotide sequence ID" value="NZ_JH414624.1"/>
</dbReference>
<proteinExistence type="predicted"/>
<comment type="caution">
    <text evidence="1">The sequence shown here is derived from an EMBL/GenBank/DDBJ whole genome shotgun (WGS) entry which is preliminary data.</text>
</comment>